<dbReference type="RefSeq" id="XP_035699758.1">
    <property type="nucleotide sequence ID" value="XM_035843865.1"/>
</dbReference>
<dbReference type="InterPro" id="IPR029034">
    <property type="entry name" value="Cystine-knot_cytokine"/>
</dbReference>
<dbReference type="InterPro" id="IPR015615">
    <property type="entry name" value="TGF-beta-rel"/>
</dbReference>
<accession>A0A9J7MF51</accession>
<comment type="subcellular location">
    <subcellularLocation>
        <location evidence="1">Secreted</location>
    </subcellularLocation>
</comment>
<sequence>MARFVKTFVLVLLMFAASQALKMSGTQARRAKRAESVEGSERTAVEIVVGNTGRNTSYPRDEATGAPRSVDSRLGVNPGAETEHTRAQRTASRAHKAVEGACVRGRCVRGGTGRRPRCPRRRSRPGPPVVHLYMRYLTWRSNWQLVNWRRGMGNFKFKVNCHVSKVNVIRESELHQVLTFSTTFQKAVRRGTLQPPYRLVLLKVVQRSGVRTHRHLTSKTVFGNETAPWVIFNISRLVQTWRSSSRLKHSLRLTVVSMATGLQVGQRITKRLLDTRREATLLAAYVREGERKEDVFPDRSGTEPRQTPRQTWKEGRSRSSLRPLQDRAASLAVLQRVLLGNNTGHDTSGEEKPRGPELLRDWLAYRGRKQSRHNDTGSEGRGRRQVGECHRHDYHGVFDDIILPEFILQPPRFNAYRCGSACTRPFPTHMNATNHAMLMSLLHERTPHEVPAPCCVPLAYSAISVMEQHGDNIVVKPYPNMRVETCGCR</sequence>
<organism evidence="8 9">
    <name type="scientific">Branchiostoma floridae</name>
    <name type="common">Florida lancelet</name>
    <name type="synonym">Amphioxus</name>
    <dbReference type="NCBI Taxonomy" id="7739"/>
    <lineage>
        <taxon>Eukaryota</taxon>
        <taxon>Metazoa</taxon>
        <taxon>Chordata</taxon>
        <taxon>Cephalochordata</taxon>
        <taxon>Leptocardii</taxon>
        <taxon>Amphioxiformes</taxon>
        <taxon>Branchiostomatidae</taxon>
        <taxon>Branchiostoma</taxon>
    </lineage>
</organism>
<dbReference type="Gene3D" id="2.10.90.10">
    <property type="entry name" value="Cystine-knot cytokines"/>
    <property type="match status" value="1"/>
</dbReference>
<evidence type="ECO:0000256" key="1">
    <source>
        <dbReference type="ARBA" id="ARBA00004613"/>
    </source>
</evidence>
<feature type="region of interest" description="Disordered" evidence="5">
    <location>
        <begin position="292"/>
        <end position="323"/>
    </location>
</feature>
<dbReference type="GO" id="GO:0005125">
    <property type="term" value="F:cytokine activity"/>
    <property type="evidence" value="ECO:0000318"/>
    <property type="project" value="GO_Central"/>
</dbReference>
<keyword evidence="4" id="KW-0339">Growth factor</keyword>
<gene>
    <name evidence="9" type="primary">LOC118432320</name>
</gene>
<dbReference type="OrthoDB" id="5987191at2759"/>
<dbReference type="SMART" id="SM00204">
    <property type="entry name" value="TGFB"/>
    <property type="match status" value="1"/>
</dbReference>
<proteinExistence type="inferred from homology"/>
<evidence type="ECO:0000256" key="6">
    <source>
        <dbReference type="SAM" id="SignalP"/>
    </source>
</evidence>
<evidence type="ECO:0000256" key="5">
    <source>
        <dbReference type="SAM" id="MobiDB-lite"/>
    </source>
</evidence>
<feature type="signal peptide" evidence="6">
    <location>
        <begin position="1"/>
        <end position="20"/>
    </location>
</feature>
<comment type="similarity">
    <text evidence="2 4">Belongs to the TGF-beta family.</text>
</comment>
<protein>
    <submittedName>
        <fullName evidence="9">Bone morphogenetic protein 2-like</fullName>
    </submittedName>
</protein>
<dbReference type="GO" id="GO:0007178">
    <property type="term" value="P:cell surface receptor protein serine/threonine kinase signaling pathway"/>
    <property type="evidence" value="ECO:0000318"/>
    <property type="project" value="GO_Central"/>
</dbReference>
<evidence type="ECO:0000313" key="8">
    <source>
        <dbReference type="Proteomes" id="UP000001554"/>
    </source>
</evidence>
<feature type="chain" id="PRO_5039912068" evidence="6">
    <location>
        <begin position="21"/>
        <end position="489"/>
    </location>
</feature>
<dbReference type="GO" id="GO:0005615">
    <property type="term" value="C:extracellular space"/>
    <property type="evidence" value="ECO:0000318"/>
    <property type="project" value="GO_Central"/>
</dbReference>
<dbReference type="CDD" id="cd13761">
    <property type="entry name" value="TGF_beta_BMP5_like"/>
    <property type="match status" value="1"/>
</dbReference>
<dbReference type="InterPro" id="IPR001839">
    <property type="entry name" value="TGF-b_C"/>
</dbReference>
<feature type="compositionally biased region" description="Basic and acidic residues" evidence="5">
    <location>
        <begin position="292"/>
        <end position="302"/>
    </location>
</feature>
<dbReference type="PROSITE" id="PS51362">
    <property type="entry name" value="TGF_BETA_2"/>
    <property type="match status" value="1"/>
</dbReference>
<dbReference type="FunFam" id="2.10.90.10:FF:000091">
    <property type="entry name" value="Uncharacterized protein"/>
    <property type="match status" value="1"/>
</dbReference>
<dbReference type="Proteomes" id="UP000001554">
    <property type="component" value="Chromosome 15"/>
</dbReference>
<evidence type="ECO:0000256" key="2">
    <source>
        <dbReference type="ARBA" id="ARBA00006656"/>
    </source>
</evidence>
<evidence type="ECO:0000259" key="7">
    <source>
        <dbReference type="PROSITE" id="PS51362"/>
    </source>
</evidence>
<feature type="region of interest" description="Disordered" evidence="5">
    <location>
        <begin position="51"/>
        <end position="93"/>
    </location>
</feature>
<evidence type="ECO:0000313" key="9">
    <source>
        <dbReference type="RefSeq" id="XP_035699758.1"/>
    </source>
</evidence>
<dbReference type="SUPFAM" id="SSF57501">
    <property type="entry name" value="Cystine-knot cytokines"/>
    <property type="match status" value="1"/>
</dbReference>
<dbReference type="GO" id="GO:0008083">
    <property type="term" value="F:growth factor activity"/>
    <property type="evidence" value="ECO:0007669"/>
    <property type="project" value="UniProtKB-KW"/>
</dbReference>
<reference evidence="9" key="2">
    <citation type="submission" date="2025-08" db="UniProtKB">
        <authorList>
            <consortium name="RefSeq"/>
        </authorList>
    </citation>
    <scope>IDENTIFICATION</scope>
    <source>
        <strain evidence="9">S238N-H82</strain>
        <tissue evidence="9">Testes</tissue>
    </source>
</reference>
<keyword evidence="3" id="KW-0964">Secreted</keyword>
<keyword evidence="8" id="KW-1185">Reference proteome</keyword>
<evidence type="ECO:0000256" key="4">
    <source>
        <dbReference type="RuleBase" id="RU000354"/>
    </source>
</evidence>
<dbReference type="GeneID" id="118432320"/>
<dbReference type="KEGG" id="bfo:118432320"/>
<reference evidence="8" key="1">
    <citation type="journal article" date="2020" name="Nat. Ecol. Evol.">
        <title>Deeply conserved synteny resolves early events in vertebrate evolution.</title>
        <authorList>
            <person name="Simakov O."/>
            <person name="Marletaz F."/>
            <person name="Yue J.X."/>
            <person name="O'Connell B."/>
            <person name="Jenkins J."/>
            <person name="Brandt A."/>
            <person name="Calef R."/>
            <person name="Tung C.H."/>
            <person name="Huang T.K."/>
            <person name="Schmutz J."/>
            <person name="Satoh N."/>
            <person name="Yu J.K."/>
            <person name="Putnam N.H."/>
            <person name="Green R.E."/>
            <person name="Rokhsar D.S."/>
        </authorList>
    </citation>
    <scope>NUCLEOTIDE SEQUENCE [LARGE SCALE GENOMIC DNA]</scope>
    <source>
        <strain evidence="8">S238N-H82</strain>
    </source>
</reference>
<dbReference type="Pfam" id="PF00019">
    <property type="entry name" value="TGF_beta"/>
    <property type="match status" value="1"/>
</dbReference>
<dbReference type="PANTHER" id="PTHR11848:SF302">
    <property type="entry name" value="TGF-BETA FAMILY PROFILE DOMAIN-CONTAINING PROTEIN"/>
    <property type="match status" value="1"/>
</dbReference>
<dbReference type="AlphaFoldDB" id="A0A9J7MF51"/>
<name>A0A9J7MF51_BRAFL</name>
<evidence type="ECO:0000256" key="3">
    <source>
        <dbReference type="ARBA" id="ARBA00022525"/>
    </source>
</evidence>
<feature type="domain" description="TGF-beta family profile" evidence="7">
    <location>
        <begin position="366"/>
        <end position="489"/>
    </location>
</feature>
<dbReference type="PANTHER" id="PTHR11848">
    <property type="entry name" value="TGF-BETA FAMILY"/>
    <property type="match status" value="1"/>
</dbReference>
<keyword evidence="6" id="KW-0732">Signal</keyword>